<feature type="region of interest" description="Disordered" evidence="1">
    <location>
        <begin position="36"/>
        <end position="61"/>
    </location>
</feature>
<name>A0A834EYQ9_ORYME</name>
<organism evidence="2 3">
    <name type="scientific">Oryzias melastigma</name>
    <name type="common">Marine medaka</name>
    <dbReference type="NCBI Taxonomy" id="30732"/>
    <lineage>
        <taxon>Eukaryota</taxon>
        <taxon>Metazoa</taxon>
        <taxon>Chordata</taxon>
        <taxon>Craniata</taxon>
        <taxon>Vertebrata</taxon>
        <taxon>Euteleostomi</taxon>
        <taxon>Actinopterygii</taxon>
        <taxon>Neopterygii</taxon>
        <taxon>Teleostei</taxon>
        <taxon>Neoteleostei</taxon>
        <taxon>Acanthomorphata</taxon>
        <taxon>Ovalentaria</taxon>
        <taxon>Atherinomorphae</taxon>
        <taxon>Beloniformes</taxon>
        <taxon>Adrianichthyidae</taxon>
        <taxon>Oryziinae</taxon>
        <taxon>Oryzias</taxon>
    </lineage>
</organism>
<accession>A0A834EYQ9</accession>
<dbReference type="AlphaFoldDB" id="A0A834EYQ9"/>
<dbReference type="EMBL" id="WKFB01001213">
    <property type="protein sequence ID" value="KAF6714691.1"/>
    <property type="molecule type" value="Genomic_DNA"/>
</dbReference>
<dbReference type="Proteomes" id="UP000646548">
    <property type="component" value="Unassembled WGS sequence"/>
</dbReference>
<protein>
    <submittedName>
        <fullName evidence="2">Uncharacterized protein</fullName>
    </submittedName>
</protein>
<feature type="region of interest" description="Disordered" evidence="1">
    <location>
        <begin position="79"/>
        <end position="98"/>
    </location>
</feature>
<evidence type="ECO:0000313" key="2">
    <source>
        <dbReference type="EMBL" id="KAF6714691.1"/>
    </source>
</evidence>
<comment type="caution">
    <text evidence="2">The sequence shown here is derived from an EMBL/GenBank/DDBJ whole genome shotgun (WGS) entry which is preliminary data.</text>
</comment>
<sequence>MQGVALRSERTHLRLCGAQLLSALLRSQSSGQVSAARLWKRSRTQTVGGSSTERSGAGFQRTALVRRRGERAVVCRSRLRAGMRQNPTRTSKSTDSES</sequence>
<feature type="compositionally biased region" description="Polar residues" evidence="1">
    <location>
        <begin position="44"/>
        <end position="54"/>
    </location>
</feature>
<proteinExistence type="predicted"/>
<evidence type="ECO:0000256" key="1">
    <source>
        <dbReference type="SAM" id="MobiDB-lite"/>
    </source>
</evidence>
<gene>
    <name evidence="2" type="ORF">FQA47_007493</name>
</gene>
<reference evidence="2" key="1">
    <citation type="journal article" name="BMC Genomics">
        <title>Long-read sequencing and de novo genome assembly of marine medaka (Oryzias melastigma).</title>
        <authorList>
            <person name="Liang P."/>
            <person name="Saqib H.S.A."/>
            <person name="Ni X."/>
            <person name="Shen Y."/>
        </authorList>
    </citation>
    <scope>NUCLEOTIDE SEQUENCE</scope>
    <source>
        <strain evidence="2">Bigg-433</strain>
    </source>
</reference>
<evidence type="ECO:0000313" key="3">
    <source>
        <dbReference type="Proteomes" id="UP000646548"/>
    </source>
</evidence>